<keyword evidence="1" id="KW-0677">Repeat</keyword>
<dbReference type="KEGG" id="lak:106157179"/>
<reference evidence="5" key="1">
    <citation type="submission" date="2025-08" db="UniProtKB">
        <authorList>
            <consortium name="RefSeq"/>
        </authorList>
    </citation>
    <scope>IDENTIFICATION</scope>
    <source>
        <tissue evidence="5">Gonads</tissue>
    </source>
</reference>
<name>A0A1S3HQ67_LINAN</name>
<dbReference type="GO" id="GO:0043495">
    <property type="term" value="F:protein-membrane adaptor activity"/>
    <property type="evidence" value="ECO:0007669"/>
    <property type="project" value="TreeGrafter"/>
</dbReference>
<gene>
    <name evidence="5" type="primary">LOC106157179</name>
</gene>
<proteinExistence type="predicted"/>
<dbReference type="InterPro" id="IPR051067">
    <property type="entry name" value="NHER"/>
</dbReference>
<evidence type="ECO:0000256" key="2">
    <source>
        <dbReference type="SAM" id="MobiDB-lite"/>
    </source>
</evidence>
<dbReference type="Gene3D" id="2.30.42.10">
    <property type="match status" value="1"/>
</dbReference>
<accession>A0A1S3HQ67</accession>
<dbReference type="InterPro" id="IPR036034">
    <property type="entry name" value="PDZ_sf"/>
</dbReference>
<dbReference type="PANTHER" id="PTHR14191">
    <property type="entry name" value="PDZ DOMAIN CONTAINING PROTEIN"/>
    <property type="match status" value="1"/>
</dbReference>
<feature type="compositionally biased region" description="Acidic residues" evidence="2">
    <location>
        <begin position="285"/>
        <end position="298"/>
    </location>
</feature>
<protein>
    <submittedName>
        <fullName evidence="5">Na(+)/H(+) exchange regulatory cofactor NHE-RF1 isoform X1</fullName>
    </submittedName>
</protein>
<dbReference type="InterPro" id="IPR001478">
    <property type="entry name" value="PDZ"/>
</dbReference>
<dbReference type="FunCoup" id="A0A1S3HQ67">
    <property type="interactions" value="3"/>
</dbReference>
<dbReference type="InParanoid" id="A0A1S3HQ67"/>
<evidence type="ECO:0000256" key="1">
    <source>
        <dbReference type="ARBA" id="ARBA00022737"/>
    </source>
</evidence>
<dbReference type="RefSeq" id="XP_013388182.1">
    <property type="nucleotide sequence ID" value="XM_013532728.1"/>
</dbReference>
<dbReference type="Pfam" id="PF00595">
    <property type="entry name" value="PDZ"/>
    <property type="match status" value="1"/>
</dbReference>
<feature type="compositionally biased region" description="Acidic residues" evidence="2">
    <location>
        <begin position="235"/>
        <end position="246"/>
    </location>
</feature>
<keyword evidence="4" id="KW-1185">Reference proteome</keyword>
<dbReference type="PROSITE" id="PS50106">
    <property type="entry name" value="PDZ"/>
    <property type="match status" value="1"/>
</dbReference>
<feature type="compositionally biased region" description="Basic and acidic residues" evidence="2">
    <location>
        <begin position="269"/>
        <end position="283"/>
    </location>
</feature>
<feature type="compositionally biased region" description="Basic and acidic residues" evidence="2">
    <location>
        <begin position="178"/>
        <end position="193"/>
    </location>
</feature>
<organism evidence="4 5">
    <name type="scientific">Lingula anatina</name>
    <name type="common">Brachiopod</name>
    <name type="synonym">Lingula unguis</name>
    <dbReference type="NCBI Taxonomy" id="7574"/>
    <lineage>
        <taxon>Eukaryota</taxon>
        <taxon>Metazoa</taxon>
        <taxon>Spiralia</taxon>
        <taxon>Lophotrochozoa</taxon>
        <taxon>Brachiopoda</taxon>
        <taxon>Linguliformea</taxon>
        <taxon>Lingulata</taxon>
        <taxon>Lingulida</taxon>
        <taxon>Linguloidea</taxon>
        <taxon>Lingulidae</taxon>
        <taxon>Lingula</taxon>
    </lineage>
</organism>
<feature type="domain" description="PDZ" evidence="3">
    <location>
        <begin position="14"/>
        <end position="96"/>
    </location>
</feature>
<feature type="compositionally biased region" description="Acidic residues" evidence="2">
    <location>
        <begin position="194"/>
        <end position="205"/>
    </location>
</feature>
<evidence type="ECO:0000259" key="3">
    <source>
        <dbReference type="PROSITE" id="PS50106"/>
    </source>
</evidence>
<dbReference type="SUPFAM" id="SSF50156">
    <property type="entry name" value="PDZ domain-like"/>
    <property type="match status" value="1"/>
</dbReference>
<dbReference type="PANTHER" id="PTHR14191:SF28">
    <property type="entry name" value="GH04176P-RELATED"/>
    <property type="match status" value="1"/>
</dbReference>
<evidence type="ECO:0000313" key="5">
    <source>
        <dbReference type="RefSeq" id="XP_013388182.1"/>
    </source>
</evidence>
<dbReference type="AlphaFoldDB" id="A0A1S3HQ67"/>
<feature type="compositionally biased region" description="Pro residues" evidence="2">
    <location>
        <begin position="320"/>
        <end position="330"/>
    </location>
</feature>
<evidence type="ECO:0000313" key="4">
    <source>
        <dbReference type="Proteomes" id="UP000085678"/>
    </source>
</evidence>
<feature type="region of interest" description="Disordered" evidence="2">
    <location>
        <begin position="172"/>
        <end position="416"/>
    </location>
</feature>
<dbReference type="STRING" id="7574.A0A1S3HQ67"/>
<dbReference type="Proteomes" id="UP000085678">
    <property type="component" value="Unplaced"/>
</dbReference>
<feature type="compositionally biased region" description="Pro residues" evidence="2">
    <location>
        <begin position="338"/>
        <end position="350"/>
    </location>
</feature>
<dbReference type="CDD" id="cd06768">
    <property type="entry name" value="PDZ_NHERF-like"/>
    <property type="match status" value="1"/>
</dbReference>
<dbReference type="OrthoDB" id="10007415at2759"/>
<dbReference type="GO" id="GO:0016324">
    <property type="term" value="C:apical plasma membrane"/>
    <property type="evidence" value="ECO:0007669"/>
    <property type="project" value="TreeGrafter"/>
</dbReference>
<dbReference type="SMART" id="SM00228">
    <property type="entry name" value="PDZ"/>
    <property type="match status" value="1"/>
</dbReference>
<sequence>MSSYVPEDAPQVRLCHLRKWSDFNGYGFNLHAEKGKAGQYIGKVDPDSPAEAARLKEGDRIVEVNGVNIGNENHQQVVSRVKAGGDETRLLVVDAEADNYYKEHKIVIRNDLPSVVVFATPADRNSKEPSTNGDAGEVVTNGTAAVIAAETSHTVESHEDEVEDLANDYEQVDISPPEEQKEPEVEEPKHTEPEPELPPEPEPEPPVETSVEAEVKAEEPVQNGSAVQEDHLEVENETGEQEVAEEVAEKTPSVHSEQEEQKQLSSDSQSEKEPSVHSDKVSPEPEPEPVEVVQDEQEEQKQEEPEPELTNGHDKEPQRDPTPPPPPPAEPEPEPEPEPAPVVEPPPPEPVHVEEPAPVKAAAPQPPAPSPQANGDTLNLPMSAKEMREMLKKRKKADPKSQHVPFQKKNEMFQRL</sequence>
<dbReference type="GeneID" id="106157179"/>
<dbReference type="GO" id="GO:0072659">
    <property type="term" value="P:protein localization to plasma membrane"/>
    <property type="evidence" value="ECO:0007669"/>
    <property type="project" value="TreeGrafter"/>
</dbReference>